<reference evidence="7 8" key="1">
    <citation type="submission" date="2023-11" db="EMBL/GenBank/DDBJ databases">
        <title>Draft genome of Azohydromonas lata strain H1 (DSM1123), a polyhydroxyalkanoate producer.</title>
        <authorList>
            <person name="Traversa D."/>
            <person name="D'Addabbo P."/>
            <person name="Pazzani C."/>
            <person name="Manzari C."/>
            <person name="Chiara M."/>
            <person name="Scrascia M."/>
        </authorList>
    </citation>
    <scope>NUCLEOTIDE SEQUENCE [LARGE SCALE GENOMIC DNA]</scope>
    <source>
        <strain evidence="7 8">H1</strain>
    </source>
</reference>
<evidence type="ECO:0000259" key="6">
    <source>
        <dbReference type="PROSITE" id="PS51007"/>
    </source>
</evidence>
<keyword evidence="3 4" id="KW-0408">Iron</keyword>
<evidence type="ECO:0000256" key="4">
    <source>
        <dbReference type="PROSITE-ProRule" id="PRU00433"/>
    </source>
</evidence>
<evidence type="ECO:0000313" key="7">
    <source>
        <dbReference type="EMBL" id="MDZ5460054.1"/>
    </source>
</evidence>
<evidence type="ECO:0000256" key="1">
    <source>
        <dbReference type="ARBA" id="ARBA00022617"/>
    </source>
</evidence>
<keyword evidence="1 4" id="KW-0349">Heme</keyword>
<keyword evidence="8" id="KW-1185">Reference proteome</keyword>
<proteinExistence type="predicted"/>
<dbReference type="EMBL" id="JAXOJX010000057">
    <property type="protein sequence ID" value="MDZ5460054.1"/>
    <property type="molecule type" value="Genomic_DNA"/>
</dbReference>
<dbReference type="RefSeq" id="WP_066336902.1">
    <property type="nucleotide sequence ID" value="NZ_JAXOJX010000057.1"/>
</dbReference>
<dbReference type="InterPro" id="IPR036909">
    <property type="entry name" value="Cyt_c-like_dom_sf"/>
</dbReference>
<sequence>MTRKPLASRVSRASQARLGWALLCLGALAAPTARAAEPPFALTDPARIEAGKTRFGATCAAYCHGSEGVGGRAPSFKGRSDFVPAAAFQTITEGRRGADIMPPWGKAFTPEQIWELVSYLNWLSTQPAP</sequence>
<dbReference type="Proteomes" id="UP001293718">
    <property type="component" value="Unassembled WGS sequence"/>
</dbReference>
<feature type="signal peptide" evidence="5">
    <location>
        <begin position="1"/>
        <end position="35"/>
    </location>
</feature>
<gene>
    <name evidence="7" type="ORF">SM757_26085</name>
</gene>
<keyword evidence="2 4" id="KW-0479">Metal-binding</keyword>
<comment type="caution">
    <text evidence="7">The sequence shown here is derived from an EMBL/GenBank/DDBJ whole genome shotgun (WGS) entry which is preliminary data.</text>
</comment>
<feature type="domain" description="Cytochrome c" evidence="6">
    <location>
        <begin position="46"/>
        <end position="124"/>
    </location>
</feature>
<dbReference type="Pfam" id="PF13442">
    <property type="entry name" value="Cytochrome_CBB3"/>
    <property type="match status" value="1"/>
</dbReference>
<evidence type="ECO:0000256" key="5">
    <source>
        <dbReference type="SAM" id="SignalP"/>
    </source>
</evidence>
<dbReference type="InterPro" id="IPR009056">
    <property type="entry name" value="Cyt_c-like_dom"/>
</dbReference>
<evidence type="ECO:0000313" key="8">
    <source>
        <dbReference type="Proteomes" id="UP001293718"/>
    </source>
</evidence>
<feature type="chain" id="PRO_5046551474" evidence="5">
    <location>
        <begin position="36"/>
        <end position="129"/>
    </location>
</feature>
<evidence type="ECO:0000256" key="2">
    <source>
        <dbReference type="ARBA" id="ARBA00022723"/>
    </source>
</evidence>
<keyword evidence="5" id="KW-0732">Signal</keyword>
<dbReference type="Gene3D" id="1.10.760.10">
    <property type="entry name" value="Cytochrome c-like domain"/>
    <property type="match status" value="1"/>
</dbReference>
<protein>
    <submittedName>
        <fullName evidence="7">Cytochrome c</fullName>
    </submittedName>
</protein>
<name>A0ABU5IMD8_9BURK</name>
<dbReference type="InterPro" id="IPR050597">
    <property type="entry name" value="Cytochrome_c_Oxidase_Subunit"/>
</dbReference>
<dbReference type="PANTHER" id="PTHR33751">
    <property type="entry name" value="CBB3-TYPE CYTOCHROME C OXIDASE SUBUNIT FIXP"/>
    <property type="match status" value="1"/>
</dbReference>
<organism evidence="7 8">
    <name type="scientific">Azohydromonas lata</name>
    <dbReference type="NCBI Taxonomy" id="45677"/>
    <lineage>
        <taxon>Bacteria</taxon>
        <taxon>Pseudomonadati</taxon>
        <taxon>Pseudomonadota</taxon>
        <taxon>Betaproteobacteria</taxon>
        <taxon>Burkholderiales</taxon>
        <taxon>Sphaerotilaceae</taxon>
        <taxon>Azohydromonas</taxon>
    </lineage>
</organism>
<dbReference type="PANTHER" id="PTHR33751:SF13">
    <property type="entry name" value="CYTOCHROME BC1 COMPLEX CYTOCHROME C SUBUNIT"/>
    <property type="match status" value="1"/>
</dbReference>
<dbReference type="PROSITE" id="PS51007">
    <property type="entry name" value="CYTC"/>
    <property type="match status" value="1"/>
</dbReference>
<accession>A0ABU5IMD8</accession>
<evidence type="ECO:0000256" key="3">
    <source>
        <dbReference type="ARBA" id="ARBA00023004"/>
    </source>
</evidence>
<dbReference type="SUPFAM" id="SSF46626">
    <property type="entry name" value="Cytochrome c"/>
    <property type="match status" value="1"/>
</dbReference>